<dbReference type="AlphaFoldDB" id="A0A7R8Z6Q0"/>
<reference evidence="2" key="1">
    <citation type="submission" date="2020-11" db="EMBL/GenBank/DDBJ databases">
        <authorList>
            <person name="Tran Van P."/>
        </authorList>
    </citation>
    <scope>NUCLEOTIDE SEQUENCE</scope>
</reference>
<evidence type="ECO:0000313" key="2">
    <source>
        <dbReference type="EMBL" id="CAD7198332.1"/>
    </source>
</evidence>
<protein>
    <submittedName>
        <fullName evidence="2">Uncharacterized protein</fullName>
    </submittedName>
</protein>
<name>A0A7R8Z6Q0_TIMDO</name>
<dbReference type="EMBL" id="OA566122">
    <property type="protein sequence ID" value="CAD7198332.1"/>
    <property type="molecule type" value="Genomic_DNA"/>
</dbReference>
<evidence type="ECO:0000256" key="1">
    <source>
        <dbReference type="SAM" id="MobiDB-lite"/>
    </source>
</evidence>
<organism evidence="2">
    <name type="scientific">Timema douglasi</name>
    <name type="common">Walking stick</name>
    <dbReference type="NCBI Taxonomy" id="61478"/>
    <lineage>
        <taxon>Eukaryota</taxon>
        <taxon>Metazoa</taxon>
        <taxon>Ecdysozoa</taxon>
        <taxon>Arthropoda</taxon>
        <taxon>Hexapoda</taxon>
        <taxon>Insecta</taxon>
        <taxon>Pterygota</taxon>
        <taxon>Neoptera</taxon>
        <taxon>Polyneoptera</taxon>
        <taxon>Phasmatodea</taxon>
        <taxon>Timematodea</taxon>
        <taxon>Timematoidea</taxon>
        <taxon>Timematidae</taxon>
        <taxon>Timema</taxon>
    </lineage>
</organism>
<gene>
    <name evidence="2" type="ORF">TDIB3V08_LOCUS4613</name>
</gene>
<sequence length="337" mass="38125">MVVDIDIQEDMDTTIKSEPGNYTSCSVKSEHLTSGFLTILENIKIDTNTQEDVVKHIKSEMDDFKPCCVKLERISDSFLTTGKHTQKHNGELNCFSPPVEAKVRGKNLDHKETKSWKKCKEEGCSKWPLGGDGLRGEVSVLNMWRCSQRGHVEKKGAMVLYGGEVSVLNMEEQGMSVKKKGVLDFPREEFTCLTVNTITTLVRRSCTKTELSQEVNRKVAPTKRVDRIRGCSAHSPLPSKRFWYFWRRHDDGSTSPLLHHIHSHSDDLDRDLTAQRESPLDVDQGPPRAGTFPRLTDEKHPTDKLVVNHIRRDVVIKLRLEGVIQECSEATSGGKMT</sequence>
<accession>A0A7R8Z6Q0</accession>
<feature type="region of interest" description="Disordered" evidence="1">
    <location>
        <begin position="277"/>
        <end position="298"/>
    </location>
</feature>
<proteinExistence type="predicted"/>